<evidence type="ECO:0000313" key="3">
    <source>
        <dbReference type="EMBL" id="ROR97831.1"/>
    </source>
</evidence>
<keyword evidence="1" id="KW-0472">Membrane</keyword>
<proteinExistence type="predicted"/>
<comment type="caution">
    <text evidence="3">The sequence shown here is derived from an EMBL/GenBank/DDBJ whole genome shotgun (WGS) entry which is preliminary data.</text>
</comment>
<accession>A0A3N2DDH4</accession>
<sequence length="34" mass="3757">MTPPREPDPDPWTWIARGVLAVIVVLTLLWAVSG</sequence>
<organism evidence="3 4">
    <name type="scientific">Salana multivorans</name>
    <dbReference type="NCBI Taxonomy" id="120377"/>
    <lineage>
        <taxon>Bacteria</taxon>
        <taxon>Bacillati</taxon>
        <taxon>Actinomycetota</taxon>
        <taxon>Actinomycetes</taxon>
        <taxon>Micrococcales</taxon>
        <taxon>Beutenbergiaceae</taxon>
        <taxon>Salana</taxon>
    </lineage>
</organism>
<feature type="transmembrane region" description="Helical" evidence="1">
    <location>
        <begin position="12"/>
        <end position="32"/>
    </location>
</feature>
<dbReference type="AlphaFoldDB" id="A0A3N2DDH4"/>
<dbReference type="Proteomes" id="UP000275356">
    <property type="component" value="Unassembled WGS sequence"/>
</dbReference>
<gene>
    <name evidence="3" type="ORF">EDD28_2440</name>
    <name evidence="2" type="ORF">EDD28_3461</name>
</gene>
<evidence type="ECO:0000313" key="4">
    <source>
        <dbReference type="Proteomes" id="UP000275356"/>
    </source>
</evidence>
<dbReference type="EMBL" id="RKHQ01000002">
    <property type="protein sequence ID" value="ROR94031.1"/>
    <property type="molecule type" value="Genomic_DNA"/>
</dbReference>
<keyword evidence="1" id="KW-0812">Transmembrane</keyword>
<protein>
    <submittedName>
        <fullName evidence="3">Uncharacterized protein</fullName>
    </submittedName>
</protein>
<reference evidence="3 4" key="1">
    <citation type="submission" date="2018-11" db="EMBL/GenBank/DDBJ databases">
        <title>Sequencing the genomes of 1000 actinobacteria strains.</title>
        <authorList>
            <person name="Klenk H.-P."/>
        </authorList>
    </citation>
    <scope>NUCLEOTIDE SEQUENCE [LARGE SCALE GENOMIC DNA]</scope>
    <source>
        <strain evidence="3 4">DSM 13521</strain>
    </source>
</reference>
<name>A0A3N2DDH4_9MICO</name>
<keyword evidence="4" id="KW-1185">Reference proteome</keyword>
<evidence type="ECO:0000313" key="2">
    <source>
        <dbReference type="EMBL" id="ROR94031.1"/>
    </source>
</evidence>
<dbReference type="EMBL" id="RKHQ01000001">
    <property type="protein sequence ID" value="ROR97831.1"/>
    <property type="molecule type" value="Genomic_DNA"/>
</dbReference>
<keyword evidence="1" id="KW-1133">Transmembrane helix</keyword>
<evidence type="ECO:0000256" key="1">
    <source>
        <dbReference type="SAM" id="Phobius"/>
    </source>
</evidence>